<evidence type="ECO:0000256" key="4">
    <source>
        <dbReference type="ARBA" id="ARBA00022692"/>
    </source>
</evidence>
<feature type="transmembrane region" description="Helical" evidence="7">
    <location>
        <begin position="338"/>
        <end position="354"/>
    </location>
</feature>
<name>A0A1I0PDA6_9FLAO</name>
<dbReference type="STRING" id="356305.SAMN05421841_1116"/>
<dbReference type="InterPro" id="IPR003370">
    <property type="entry name" value="Chromate_transpt"/>
</dbReference>
<evidence type="ECO:0000256" key="6">
    <source>
        <dbReference type="ARBA" id="ARBA00023136"/>
    </source>
</evidence>
<organism evidence="8 9">
    <name type="scientific">Chryseobacterium wanjuense</name>
    <dbReference type="NCBI Taxonomy" id="356305"/>
    <lineage>
        <taxon>Bacteria</taxon>
        <taxon>Pseudomonadati</taxon>
        <taxon>Bacteroidota</taxon>
        <taxon>Flavobacteriia</taxon>
        <taxon>Flavobacteriales</taxon>
        <taxon>Weeksellaceae</taxon>
        <taxon>Chryseobacterium group</taxon>
        <taxon>Chryseobacterium</taxon>
    </lineage>
</organism>
<keyword evidence="3" id="KW-1003">Cell membrane</keyword>
<dbReference type="OrthoDB" id="9788907at2"/>
<dbReference type="InterPro" id="IPR014047">
    <property type="entry name" value="Chr_Tranpt_l_chain"/>
</dbReference>
<evidence type="ECO:0000256" key="5">
    <source>
        <dbReference type="ARBA" id="ARBA00022989"/>
    </source>
</evidence>
<evidence type="ECO:0000256" key="7">
    <source>
        <dbReference type="SAM" id="Phobius"/>
    </source>
</evidence>
<evidence type="ECO:0000256" key="3">
    <source>
        <dbReference type="ARBA" id="ARBA00022475"/>
    </source>
</evidence>
<feature type="transmembrane region" description="Helical" evidence="7">
    <location>
        <begin position="209"/>
        <end position="231"/>
    </location>
</feature>
<feature type="transmembrane region" description="Helical" evidence="7">
    <location>
        <begin position="114"/>
        <end position="133"/>
    </location>
</feature>
<dbReference type="GO" id="GO:0005886">
    <property type="term" value="C:plasma membrane"/>
    <property type="evidence" value="ECO:0007669"/>
    <property type="project" value="UniProtKB-SubCell"/>
</dbReference>
<comment type="subcellular location">
    <subcellularLocation>
        <location evidence="1">Cell membrane</location>
        <topology evidence="1">Multi-pass membrane protein</topology>
    </subcellularLocation>
</comment>
<feature type="transmembrane region" description="Helical" evidence="7">
    <location>
        <begin position="80"/>
        <end position="102"/>
    </location>
</feature>
<feature type="transmembrane region" description="Helical" evidence="7">
    <location>
        <begin position="140"/>
        <end position="156"/>
    </location>
</feature>
<dbReference type="EMBL" id="FOIU01000001">
    <property type="protein sequence ID" value="SEW11587.1"/>
    <property type="molecule type" value="Genomic_DNA"/>
</dbReference>
<dbReference type="PANTHER" id="PTHR33567:SF3">
    <property type="entry name" value="CHROMATE ION TRANSPORTER (EUROFUNG)"/>
    <property type="match status" value="1"/>
</dbReference>
<dbReference type="NCBIfam" id="TIGR00937">
    <property type="entry name" value="2A51"/>
    <property type="match status" value="1"/>
</dbReference>
<dbReference type="PIRSF" id="PIRSF004810">
    <property type="entry name" value="ChrA"/>
    <property type="match status" value="1"/>
</dbReference>
<keyword evidence="6 7" id="KW-0472">Membrane</keyword>
<feature type="transmembrane region" description="Helical" evidence="7">
    <location>
        <begin position="162"/>
        <end position="178"/>
    </location>
</feature>
<dbReference type="RefSeq" id="WP_089791024.1">
    <property type="nucleotide sequence ID" value="NZ_FOIU01000001.1"/>
</dbReference>
<evidence type="ECO:0000256" key="1">
    <source>
        <dbReference type="ARBA" id="ARBA00004651"/>
    </source>
</evidence>
<dbReference type="GO" id="GO:0015109">
    <property type="term" value="F:chromate transmembrane transporter activity"/>
    <property type="evidence" value="ECO:0007669"/>
    <property type="project" value="InterPro"/>
</dbReference>
<feature type="transmembrane region" description="Helical" evidence="7">
    <location>
        <begin position="307"/>
        <end position="332"/>
    </location>
</feature>
<protein>
    <submittedName>
        <fullName evidence="8">Chromate transporter</fullName>
    </submittedName>
</protein>
<keyword evidence="5 7" id="KW-1133">Transmembrane helix</keyword>
<gene>
    <name evidence="8" type="ORF">SAMN05421841_1116</name>
</gene>
<dbReference type="Pfam" id="PF02417">
    <property type="entry name" value="Chromate_transp"/>
    <property type="match status" value="2"/>
</dbReference>
<keyword evidence="4 7" id="KW-0812">Transmembrane</keyword>
<reference evidence="9" key="1">
    <citation type="submission" date="2016-10" db="EMBL/GenBank/DDBJ databases">
        <authorList>
            <person name="Varghese N."/>
            <person name="Submissions S."/>
        </authorList>
    </citation>
    <scope>NUCLEOTIDE SEQUENCE [LARGE SCALE GENOMIC DNA]</scope>
    <source>
        <strain evidence="9">DSM 17724</strain>
    </source>
</reference>
<accession>A0A1I0PDA6</accession>
<dbReference type="AlphaFoldDB" id="A0A1I0PDA6"/>
<proteinExistence type="inferred from homology"/>
<keyword evidence="9" id="KW-1185">Reference proteome</keyword>
<evidence type="ECO:0000256" key="2">
    <source>
        <dbReference type="ARBA" id="ARBA00005262"/>
    </source>
</evidence>
<dbReference type="PANTHER" id="PTHR33567">
    <property type="entry name" value="CHROMATE ION TRANSPORTER (EUROFUNG)"/>
    <property type="match status" value="1"/>
</dbReference>
<evidence type="ECO:0000313" key="9">
    <source>
        <dbReference type="Proteomes" id="UP000199469"/>
    </source>
</evidence>
<dbReference type="Proteomes" id="UP000199469">
    <property type="component" value="Unassembled WGS sequence"/>
</dbReference>
<sequence length="376" mass="40830">MKNTEDLKEIARLFLKLGIIGFGGPAAHISMMQEEVVTKRKWLTQQHFLDLIGATNLIPGPNSTEMAIHIGREKAGWKGLLIAGICFIFPAVFITGIFAWLYKEYGLLPEVQPFIYGIKPAIIAVILGAIFPLAKKSVKSVKLAILGIIVLVGLLLQYNEIFLLFGTGILAVLIFFIQNKNSEGLKNLIPVISLQHSGNDILSAANIKLFLIFLKVGAILYGSGYVLFAFLDAELVSEGLISRKQLIDAIAVGQFTPGPVFSSVTFIGYQINGFTGAVVSTIGIFLPSFLFVALLNPLVKKMRNSKIFSIFLDAVNVASVAIIIAVCIHMGMDTITDWRTSLIAVVCIVLSFGYKKINSALIVLAGSGMGYLLTFL</sequence>
<feature type="transmembrane region" description="Helical" evidence="7">
    <location>
        <begin position="274"/>
        <end position="295"/>
    </location>
</feature>
<evidence type="ECO:0000313" key="8">
    <source>
        <dbReference type="EMBL" id="SEW11587.1"/>
    </source>
</evidence>
<comment type="similarity">
    <text evidence="2">Belongs to the chromate ion transporter (CHR) (TC 2.A.51) family.</text>
</comment>